<evidence type="ECO:0000256" key="6">
    <source>
        <dbReference type="ARBA" id="ARBA00023004"/>
    </source>
</evidence>
<keyword evidence="7" id="KW-0503">Monooxygenase</keyword>
<gene>
    <name evidence="8" type="ORF">DH2020_030948</name>
</gene>
<dbReference type="PANTHER" id="PTHR47950:SF49">
    <property type="entry name" value="CYTOCHROME P450"/>
    <property type="match status" value="1"/>
</dbReference>
<dbReference type="InterPro" id="IPR036396">
    <property type="entry name" value="Cyt_P450_sf"/>
</dbReference>
<evidence type="ECO:0000256" key="2">
    <source>
        <dbReference type="ARBA" id="ARBA00010617"/>
    </source>
</evidence>
<proteinExistence type="inferred from homology"/>
<keyword evidence="4" id="KW-0479">Metal-binding</keyword>
<accession>A0ABR0VJI4</accession>
<comment type="caution">
    <text evidence="8">The sequence shown here is derived from an EMBL/GenBank/DDBJ whole genome shotgun (WGS) entry which is preliminary data.</text>
</comment>
<dbReference type="Pfam" id="PF00067">
    <property type="entry name" value="p450"/>
    <property type="match status" value="1"/>
</dbReference>
<keyword evidence="9" id="KW-1185">Reference proteome</keyword>
<dbReference type="SUPFAM" id="SSF48264">
    <property type="entry name" value="Cytochrome P450"/>
    <property type="match status" value="1"/>
</dbReference>
<dbReference type="EMBL" id="JABTTQ020001105">
    <property type="protein sequence ID" value="KAK6135306.1"/>
    <property type="molecule type" value="Genomic_DNA"/>
</dbReference>
<organism evidence="8 9">
    <name type="scientific">Rehmannia glutinosa</name>
    <name type="common">Chinese foxglove</name>
    <dbReference type="NCBI Taxonomy" id="99300"/>
    <lineage>
        <taxon>Eukaryota</taxon>
        <taxon>Viridiplantae</taxon>
        <taxon>Streptophyta</taxon>
        <taxon>Embryophyta</taxon>
        <taxon>Tracheophyta</taxon>
        <taxon>Spermatophyta</taxon>
        <taxon>Magnoliopsida</taxon>
        <taxon>eudicotyledons</taxon>
        <taxon>Gunneridae</taxon>
        <taxon>Pentapetalae</taxon>
        <taxon>asterids</taxon>
        <taxon>lamiids</taxon>
        <taxon>Lamiales</taxon>
        <taxon>Orobanchaceae</taxon>
        <taxon>Rehmannieae</taxon>
        <taxon>Rehmannia</taxon>
    </lineage>
</organism>
<name>A0ABR0VJI4_REHGL</name>
<dbReference type="PANTHER" id="PTHR47950">
    <property type="entry name" value="CYTOCHROME P450, FAMILY 76, SUBFAMILY C, POLYPEPTIDE 5-RELATED"/>
    <property type="match status" value="1"/>
</dbReference>
<evidence type="ECO:0000256" key="3">
    <source>
        <dbReference type="ARBA" id="ARBA00022617"/>
    </source>
</evidence>
<sequence length="243" mass="26924">MPHVALGDLAKICGPMMSLNLGTQIVVVASSPDTAKEILKNRVFSGRFLPSVYYNVPGVTQASLVMARECNDIWKFLRGVSQNNVFSAKAVESAAGIRAKIVTDMVEFLRTNKAGKSVKLEDVVSATFINIISNVLVSKNVFDDGGEGETDGRVMRFINKLVEGGTTFGVTDVFPVLKWVDFWSKGLTTYIFREICFIWGEIVKERRMGYHDDANYDNSTKDFLDVLNEYGLSDDQIGILLTV</sequence>
<protein>
    <submittedName>
        <fullName evidence="8">Uncharacterized protein</fullName>
    </submittedName>
</protein>
<evidence type="ECO:0000313" key="9">
    <source>
        <dbReference type="Proteomes" id="UP001318860"/>
    </source>
</evidence>
<dbReference type="InterPro" id="IPR001128">
    <property type="entry name" value="Cyt_P450"/>
</dbReference>
<keyword evidence="6" id="KW-0408">Iron</keyword>
<reference evidence="8 9" key="1">
    <citation type="journal article" date="2021" name="Comput. Struct. Biotechnol. J.">
        <title>De novo genome assembly of the potent medicinal plant Rehmannia glutinosa using nanopore technology.</title>
        <authorList>
            <person name="Ma L."/>
            <person name="Dong C."/>
            <person name="Song C."/>
            <person name="Wang X."/>
            <person name="Zheng X."/>
            <person name="Niu Y."/>
            <person name="Chen S."/>
            <person name="Feng W."/>
        </authorList>
    </citation>
    <scope>NUCLEOTIDE SEQUENCE [LARGE SCALE GENOMIC DNA]</scope>
    <source>
        <strain evidence="8">DH-2019</strain>
    </source>
</reference>
<evidence type="ECO:0000256" key="1">
    <source>
        <dbReference type="ARBA" id="ARBA00001971"/>
    </source>
</evidence>
<dbReference type="Gene3D" id="1.10.630.10">
    <property type="entry name" value="Cytochrome P450"/>
    <property type="match status" value="1"/>
</dbReference>
<evidence type="ECO:0000313" key="8">
    <source>
        <dbReference type="EMBL" id="KAK6135306.1"/>
    </source>
</evidence>
<comment type="similarity">
    <text evidence="2">Belongs to the cytochrome P450 family.</text>
</comment>
<evidence type="ECO:0000256" key="7">
    <source>
        <dbReference type="ARBA" id="ARBA00023033"/>
    </source>
</evidence>
<dbReference type="Proteomes" id="UP001318860">
    <property type="component" value="Unassembled WGS sequence"/>
</dbReference>
<keyword evidence="5" id="KW-0560">Oxidoreductase</keyword>
<evidence type="ECO:0000256" key="4">
    <source>
        <dbReference type="ARBA" id="ARBA00022723"/>
    </source>
</evidence>
<comment type="cofactor">
    <cofactor evidence="1">
        <name>heme</name>
        <dbReference type="ChEBI" id="CHEBI:30413"/>
    </cofactor>
</comment>
<evidence type="ECO:0000256" key="5">
    <source>
        <dbReference type="ARBA" id="ARBA00023002"/>
    </source>
</evidence>
<keyword evidence="3" id="KW-0349">Heme</keyword>